<reference evidence="1 2" key="1">
    <citation type="submission" date="2016-06" db="EMBL/GenBank/DDBJ databases">
        <title>The Draft Genome Sequence and Annotation of the Desert Woodrat Neotoma lepida.</title>
        <authorList>
            <person name="Campbell M."/>
            <person name="Oakeson K.F."/>
            <person name="Yandell M."/>
            <person name="Halpert J.R."/>
            <person name="Dearing D."/>
        </authorList>
    </citation>
    <scope>NUCLEOTIDE SEQUENCE [LARGE SCALE GENOMIC DNA]</scope>
    <source>
        <strain evidence="1">417</strain>
        <tissue evidence="1">Liver</tissue>
    </source>
</reference>
<protein>
    <submittedName>
        <fullName evidence="1">Uncharacterized protein</fullName>
    </submittedName>
</protein>
<sequence length="144" mass="16137">MSTPPRRLGPNVRQYGEKLRRTAGNADRFCGPVEPKLAFVVRIGGVSNLNKAPINTLRIMGHTSLGALQLEVSKWTRLHGFWVNVPSSSWRISFMRSRLLETLLGTKETPVALVLKRQDILSREDGGFQTCPLRTSIFPIPLEI</sequence>
<comment type="caution">
    <text evidence="1">The sequence shown here is derived from an EMBL/GenBank/DDBJ whole genome shotgun (WGS) entry which is preliminary data.</text>
</comment>
<organism evidence="1 2">
    <name type="scientific">Neotoma lepida</name>
    <name type="common">Desert woodrat</name>
    <dbReference type="NCBI Taxonomy" id="56216"/>
    <lineage>
        <taxon>Eukaryota</taxon>
        <taxon>Metazoa</taxon>
        <taxon>Chordata</taxon>
        <taxon>Craniata</taxon>
        <taxon>Vertebrata</taxon>
        <taxon>Euteleostomi</taxon>
        <taxon>Mammalia</taxon>
        <taxon>Eutheria</taxon>
        <taxon>Euarchontoglires</taxon>
        <taxon>Glires</taxon>
        <taxon>Rodentia</taxon>
        <taxon>Myomorpha</taxon>
        <taxon>Muroidea</taxon>
        <taxon>Cricetidae</taxon>
        <taxon>Neotominae</taxon>
        <taxon>Neotoma</taxon>
    </lineage>
</organism>
<accession>A0A1A6HYN1</accession>
<gene>
    <name evidence="1" type="ORF">A6R68_22903</name>
</gene>
<evidence type="ECO:0000313" key="1">
    <source>
        <dbReference type="EMBL" id="OBS83125.1"/>
    </source>
</evidence>
<dbReference type="Proteomes" id="UP000092124">
    <property type="component" value="Unassembled WGS sequence"/>
</dbReference>
<keyword evidence="2" id="KW-1185">Reference proteome</keyword>
<name>A0A1A6HYN1_NEOLE</name>
<dbReference type="EMBL" id="LZPO01007959">
    <property type="protein sequence ID" value="OBS83125.1"/>
    <property type="molecule type" value="Genomic_DNA"/>
</dbReference>
<evidence type="ECO:0000313" key="2">
    <source>
        <dbReference type="Proteomes" id="UP000092124"/>
    </source>
</evidence>
<dbReference type="AlphaFoldDB" id="A0A1A6HYN1"/>
<proteinExistence type="predicted"/>